<protein>
    <submittedName>
        <fullName evidence="1">Uncharacterized protein</fullName>
    </submittedName>
</protein>
<gene>
    <name evidence="1" type="ORF">G3O08_14500</name>
</gene>
<evidence type="ECO:0000313" key="1">
    <source>
        <dbReference type="EMBL" id="NEN24714.1"/>
    </source>
</evidence>
<evidence type="ECO:0000313" key="2">
    <source>
        <dbReference type="Proteomes" id="UP000486602"/>
    </source>
</evidence>
<dbReference type="RefSeq" id="WP_163286107.1">
    <property type="nucleotide sequence ID" value="NZ_JAAGVY010000031.1"/>
</dbReference>
<comment type="caution">
    <text evidence="1">The sequence shown here is derived from an EMBL/GenBank/DDBJ whole genome shotgun (WGS) entry which is preliminary data.</text>
</comment>
<proteinExistence type="predicted"/>
<dbReference type="PROSITE" id="PS51257">
    <property type="entry name" value="PROKAR_LIPOPROTEIN"/>
    <property type="match status" value="1"/>
</dbReference>
<accession>A0A7K3WTA2</accession>
<reference evidence="1 2" key="1">
    <citation type="submission" date="2020-02" db="EMBL/GenBank/DDBJ databases">
        <title>Out from the shadows clarifying the taxonomy of the family Cryomorphaceae and related taxa by utilizing the GTDB taxonomic framework.</title>
        <authorList>
            <person name="Bowman J.P."/>
        </authorList>
    </citation>
    <scope>NUCLEOTIDE SEQUENCE [LARGE SCALE GENOMIC DNA]</scope>
    <source>
        <strain evidence="1 2">QSSC 1-22</strain>
    </source>
</reference>
<keyword evidence="2" id="KW-1185">Reference proteome</keyword>
<name>A0A7K3WTA2_9FLAO</name>
<sequence length="130" mass="14650">MKSLKIFLLAGILVASCTNDPVEEQDSWPVDFDALVALNCRAIELRKARFATADSLRLDMDSIKASMNQSDFEKYQNDFETRKNALLSESNALADTIRLRMKGVMSDLGPDRKRVFNDSLQATLKREGCE</sequence>
<dbReference type="Proteomes" id="UP000486602">
    <property type="component" value="Unassembled WGS sequence"/>
</dbReference>
<dbReference type="EMBL" id="JAAGVY010000031">
    <property type="protein sequence ID" value="NEN24714.1"/>
    <property type="molecule type" value="Genomic_DNA"/>
</dbReference>
<organism evidence="1 2">
    <name type="scientific">Cryomorpha ignava</name>
    <dbReference type="NCBI Taxonomy" id="101383"/>
    <lineage>
        <taxon>Bacteria</taxon>
        <taxon>Pseudomonadati</taxon>
        <taxon>Bacteroidota</taxon>
        <taxon>Flavobacteriia</taxon>
        <taxon>Flavobacteriales</taxon>
        <taxon>Cryomorphaceae</taxon>
        <taxon>Cryomorpha</taxon>
    </lineage>
</organism>
<dbReference type="AlphaFoldDB" id="A0A7K3WTA2"/>